<dbReference type="Proteomes" id="UP000467637">
    <property type="component" value="Unassembled WGS sequence"/>
</dbReference>
<dbReference type="InterPro" id="IPR022205">
    <property type="entry name" value="DUF3732"/>
</dbReference>
<dbReference type="EMBL" id="WSEM01000016">
    <property type="protein sequence ID" value="MVQ36268.1"/>
    <property type="molecule type" value="Genomic_DNA"/>
</dbReference>
<organism evidence="1 2">
    <name type="scientific">Paenibacillus anseongense</name>
    <dbReference type="NCBI Taxonomy" id="2682845"/>
    <lineage>
        <taxon>Bacteria</taxon>
        <taxon>Bacillati</taxon>
        <taxon>Bacillota</taxon>
        <taxon>Bacilli</taxon>
        <taxon>Bacillales</taxon>
        <taxon>Paenibacillaceae</taxon>
        <taxon>Paenibacillus</taxon>
    </lineage>
</organism>
<keyword evidence="2" id="KW-1185">Reference proteome</keyword>
<dbReference type="Pfam" id="PF12532">
    <property type="entry name" value="DUF3732"/>
    <property type="match status" value="1"/>
</dbReference>
<gene>
    <name evidence="1" type="ORF">GON05_16785</name>
</gene>
<comment type="caution">
    <text evidence="1">The sequence shown here is derived from an EMBL/GenBank/DDBJ whole genome shotgun (WGS) entry which is preliminary data.</text>
</comment>
<protein>
    <submittedName>
        <fullName evidence="1">DUF3732 domain-containing protein</fullName>
    </submittedName>
</protein>
<reference evidence="1 2" key="1">
    <citation type="submission" date="2019-12" db="EMBL/GenBank/DDBJ databases">
        <authorList>
            <person name="Huq M.A."/>
        </authorList>
    </citation>
    <scope>NUCLEOTIDE SEQUENCE [LARGE SCALE GENOMIC DNA]</scope>
    <source>
        <strain evidence="1 2">MAH-34</strain>
    </source>
</reference>
<sequence>MTAVKSIFKTLVESVKSTNGDWQCIILDHADADIYGDIENVNEVVEWRNGKKLIPEEWYT</sequence>
<proteinExistence type="predicted"/>
<accession>A0ABW9UBZ9</accession>
<dbReference type="RefSeq" id="WP_181646186.1">
    <property type="nucleotide sequence ID" value="NZ_WSEM01000016.1"/>
</dbReference>
<evidence type="ECO:0000313" key="2">
    <source>
        <dbReference type="Proteomes" id="UP000467637"/>
    </source>
</evidence>
<evidence type="ECO:0000313" key="1">
    <source>
        <dbReference type="EMBL" id="MVQ36268.1"/>
    </source>
</evidence>
<name>A0ABW9UBZ9_9BACL</name>